<proteinExistence type="predicted"/>
<dbReference type="WBParaSite" id="MhA1_Contig2325.frz3.gene3">
    <property type="protein sequence ID" value="MhA1_Contig2325.frz3.gene3"/>
    <property type="gene ID" value="MhA1_Contig2325.frz3.gene3"/>
</dbReference>
<organism evidence="2 3">
    <name type="scientific">Meloidogyne hapla</name>
    <name type="common">Root-knot nematode worm</name>
    <dbReference type="NCBI Taxonomy" id="6305"/>
    <lineage>
        <taxon>Eukaryota</taxon>
        <taxon>Metazoa</taxon>
        <taxon>Ecdysozoa</taxon>
        <taxon>Nematoda</taxon>
        <taxon>Chromadorea</taxon>
        <taxon>Rhabditida</taxon>
        <taxon>Tylenchina</taxon>
        <taxon>Tylenchomorpha</taxon>
        <taxon>Tylenchoidea</taxon>
        <taxon>Meloidogynidae</taxon>
        <taxon>Meloidogyninae</taxon>
        <taxon>Meloidogyne</taxon>
    </lineage>
</organism>
<dbReference type="AlphaFoldDB" id="A0A1I8BGS5"/>
<keyword evidence="2" id="KW-1185">Reference proteome</keyword>
<sequence>MTEKESSFSDFELIELQKIKSDQENEIKEIKQNFQQLCNDMLIKLNEKDKIDIIEVKNQSLENGMKILKEEINAVGR</sequence>
<dbReference type="Proteomes" id="UP000095281">
    <property type="component" value="Unplaced"/>
</dbReference>
<name>A0A1I8BGS5_MELHA</name>
<accession>A0A1I8BGS5</accession>
<evidence type="ECO:0000313" key="3">
    <source>
        <dbReference type="WBParaSite" id="MhA1_Contig2325.frz3.gene3"/>
    </source>
</evidence>
<feature type="coiled-coil region" evidence="1">
    <location>
        <begin position="13"/>
        <end position="71"/>
    </location>
</feature>
<reference evidence="3" key="1">
    <citation type="submission" date="2016-11" db="UniProtKB">
        <authorList>
            <consortium name="WormBaseParasite"/>
        </authorList>
    </citation>
    <scope>IDENTIFICATION</scope>
</reference>
<evidence type="ECO:0000256" key="1">
    <source>
        <dbReference type="SAM" id="Coils"/>
    </source>
</evidence>
<evidence type="ECO:0000313" key="2">
    <source>
        <dbReference type="Proteomes" id="UP000095281"/>
    </source>
</evidence>
<keyword evidence="1" id="KW-0175">Coiled coil</keyword>
<protein>
    <submittedName>
        <fullName evidence="3">Uncharacterized protein</fullName>
    </submittedName>
</protein>